<organism evidence="2 3">
    <name type="scientific">Pleurodeles waltl</name>
    <name type="common">Iberian ribbed newt</name>
    <dbReference type="NCBI Taxonomy" id="8319"/>
    <lineage>
        <taxon>Eukaryota</taxon>
        <taxon>Metazoa</taxon>
        <taxon>Chordata</taxon>
        <taxon>Craniata</taxon>
        <taxon>Vertebrata</taxon>
        <taxon>Euteleostomi</taxon>
        <taxon>Amphibia</taxon>
        <taxon>Batrachia</taxon>
        <taxon>Caudata</taxon>
        <taxon>Salamandroidea</taxon>
        <taxon>Salamandridae</taxon>
        <taxon>Pleurodelinae</taxon>
        <taxon>Pleurodeles</taxon>
    </lineage>
</organism>
<feature type="compositionally biased region" description="Polar residues" evidence="1">
    <location>
        <begin position="122"/>
        <end position="133"/>
    </location>
</feature>
<evidence type="ECO:0000313" key="2">
    <source>
        <dbReference type="EMBL" id="KAJ1189276.1"/>
    </source>
</evidence>
<reference evidence="2" key="1">
    <citation type="journal article" date="2022" name="bioRxiv">
        <title>Sequencing and chromosome-scale assembly of the giantPleurodeles waltlgenome.</title>
        <authorList>
            <person name="Brown T."/>
            <person name="Elewa A."/>
            <person name="Iarovenko S."/>
            <person name="Subramanian E."/>
            <person name="Araus A.J."/>
            <person name="Petzold A."/>
            <person name="Susuki M."/>
            <person name="Suzuki K.-i.T."/>
            <person name="Hayashi T."/>
            <person name="Toyoda A."/>
            <person name="Oliveira C."/>
            <person name="Osipova E."/>
            <person name="Leigh N.D."/>
            <person name="Simon A."/>
            <person name="Yun M.H."/>
        </authorList>
    </citation>
    <scope>NUCLEOTIDE SEQUENCE</scope>
    <source>
        <strain evidence="2">20211129_DDA</strain>
        <tissue evidence="2">Liver</tissue>
    </source>
</reference>
<accession>A0AAV7UKY2</accession>
<comment type="caution">
    <text evidence="2">The sequence shown here is derived from an EMBL/GenBank/DDBJ whole genome shotgun (WGS) entry which is preliminary data.</text>
</comment>
<sequence length="133" mass="14547">MEDVQRTRAPQQVGRLRGPGSGARPQQRPSARSNPPRQCRVRLEYPDRSPLRCPTQRLLGWRRYIEMRHPGGPPLRGRSPKVESGRAVKAPAAAVHIGQRCTSPPKNHWPTDSGATSPPPGNASSGPRTATPQ</sequence>
<dbReference type="AlphaFoldDB" id="A0AAV7UKY2"/>
<gene>
    <name evidence="2" type="ORF">NDU88_006025</name>
</gene>
<protein>
    <submittedName>
        <fullName evidence="2">Uncharacterized protein</fullName>
    </submittedName>
</protein>
<dbReference type="EMBL" id="JANPWB010000005">
    <property type="protein sequence ID" value="KAJ1189276.1"/>
    <property type="molecule type" value="Genomic_DNA"/>
</dbReference>
<feature type="region of interest" description="Disordered" evidence="1">
    <location>
        <begin position="1"/>
        <end position="41"/>
    </location>
</feature>
<dbReference type="Proteomes" id="UP001066276">
    <property type="component" value="Chromosome 3_1"/>
</dbReference>
<proteinExistence type="predicted"/>
<feature type="region of interest" description="Disordered" evidence="1">
    <location>
        <begin position="67"/>
        <end position="133"/>
    </location>
</feature>
<feature type="compositionally biased region" description="Polar residues" evidence="1">
    <location>
        <begin position="27"/>
        <end position="36"/>
    </location>
</feature>
<evidence type="ECO:0000313" key="3">
    <source>
        <dbReference type="Proteomes" id="UP001066276"/>
    </source>
</evidence>
<name>A0AAV7UKY2_PLEWA</name>
<keyword evidence="3" id="KW-1185">Reference proteome</keyword>
<evidence type="ECO:0000256" key="1">
    <source>
        <dbReference type="SAM" id="MobiDB-lite"/>
    </source>
</evidence>